<dbReference type="InterPro" id="IPR035979">
    <property type="entry name" value="RBD_domain_sf"/>
</dbReference>
<dbReference type="InterPro" id="IPR000504">
    <property type="entry name" value="RRM_dom"/>
</dbReference>
<keyword evidence="9" id="KW-0472">Membrane</keyword>
<keyword evidence="11" id="KW-0694">RNA-binding</keyword>
<gene>
    <name evidence="16" type="primary">Mo00625</name>
    <name evidence="16" type="ORF">E5Q_00625</name>
</gene>
<dbReference type="InterPro" id="IPR027417">
    <property type="entry name" value="P-loop_NTPase"/>
</dbReference>
<feature type="coiled-coil region" evidence="12">
    <location>
        <begin position="874"/>
        <end position="901"/>
    </location>
</feature>
<keyword evidence="12" id="KW-0175">Coiled coil</keyword>
<dbReference type="PANTHER" id="PTHR32198:SF2">
    <property type="entry name" value="MITOCHONDRIAL ESCAPE PROTEIN 2"/>
    <property type="match status" value="1"/>
</dbReference>
<evidence type="ECO:0000256" key="5">
    <source>
        <dbReference type="ARBA" id="ARBA00022792"/>
    </source>
</evidence>
<evidence type="ECO:0000256" key="12">
    <source>
        <dbReference type="SAM" id="Coils"/>
    </source>
</evidence>
<keyword evidence="4" id="KW-0812">Transmembrane</keyword>
<dbReference type="GO" id="GO:0006397">
    <property type="term" value="P:mRNA processing"/>
    <property type="evidence" value="ECO:0007669"/>
    <property type="project" value="UniProtKB-UniRule"/>
</dbReference>
<dbReference type="GO" id="GO:0003723">
    <property type="term" value="F:RNA binding"/>
    <property type="evidence" value="ECO:0007669"/>
    <property type="project" value="UniProtKB-UniRule"/>
</dbReference>
<dbReference type="PANTHER" id="PTHR32198">
    <property type="entry name" value="MITOCHONDRIAL ESCAPE PROTEIN 2"/>
    <property type="match status" value="1"/>
</dbReference>
<evidence type="ECO:0000256" key="7">
    <source>
        <dbReference type="ARBA" id="ARBA00022989"/>
    </source>
</evidence>
<keyword evidence="11" id="KW-0507">mRNA processing</keyword>
<keyword evidence="7" id="KW-1133">Transmembrane helix</keyword>
<dbReference type="OMA" id="WTPEQAW"/>
<comment type="subcellular location">
    <subcellularLocation>
        <location evidence="1 11">Mitochondrion inner membrane</location>
        <topology evidence="1 11">Single-pass membrane protein</topology>
    </subcellularLocation>
</comment>
<evidence type="ECO:0000256" key="11">
    <source>
        <dbReference type="RuleBase" id="RU367108"/>
    </source>
</evidence>
<evidence type="ECO:0000256" key="6">
    <source>
        <dbReference type="ARBA" id="ARBA00022946"/>
    </source>
</evidence>
<organism evidence="16 17">
    <name type="scientific">Mixia osmundae (strain CBS 9802 / IAM 14324 / JCM 22182 / KY 12970)</name>
    <dbReference type="NCBI Taxonomy" id="764103"/>
    <lineage>
        <taxon>Eukaryota</taxon>
        <taxon>Fungi</taxon>
        <taxon>Dikarya</taxon>
        <taxon>Basidiomycota</taxon>
        <taxon>Pucciniomycotina</taxon>
        <taxon>Mixiomycetes</taxon>
        <taxon>Mixiales</taxon>
        <taxon>Mixiaceae</taxon>
        <taxon>Mixia</taxon>
    </lineage>
</organism>
<evidence type="ECO:0000256" key="3">
    <source>
        <dbReference type="ARBA" id="ARBA00020222"/>
    </source>
</evidence>
<feature type="domain" description="Mitochondrial escape protein 2 C-terminal" evidence="15">
    <location>
        <begin position="418"/>
        <end position="901"/>
    </location>
</feature>
<dbReference type="AlphaFoldDB" id="G7DTR8"/>
<reference evidence="16 17" key="1">
    <citation type="journal article" date="2011" name="J. Gen. Appl. Microbiol.">
        <title>Draft genome sequencing of the enigmatic basidiomycete Mixia osmundae.</title>
        <authorList>
            <person name="Nishida H."/>
            <person name="Nagatsuka Y."/>
            <person name="Sugiyama J."/>
        </authorList>
    </citation>
    <scope>NUCLEOTIDE SEQUENCE [LARGE SCALE GENOMIC DNA]</scope>
    <source>
        <strain evidence="17">CBS 9802 / IAM 14324 / JCM 22182 / KY 12970</strain>
    </source>
</reference>
<feature type="domain" description="RRM" evidence="14">
    <location>
        <begin position="259"/>
        <end position="315"/>
    </location>
</feature>
<feature type="compositionally biased region" description="Basic and acidic residues" evidence="13">
    <location>
        <begin position="178"/>
        <end position="187"/>
    </location>
</feature>
<sequence length="957" mass="105963">MLRLAACRHARRLPLTSTRRQTTTRISSNAQATWPEHASHQGQVRALRSAPAKHDSATAYPFEDISLGSPRGRLASLDTAATDSQRRYAYFYLDSLFPIRLGVWDVRYLVAEMLKDALLDRLRVAVPNDAKYSLRVENVLERSKDGGCFVNFSYIPPSRAIAQEQEEKAEAEQAAEAVKADSKKADNVEETEAKEDVPDPSLVDIQDLIRAHFAKQTNLKPWYLFSPLRVFLVRGKPWLEDMNRFPNSVIRIEFEGTSSDIPQEQLWEMLRPYGRIHDITPQPPSSKDLPRYAEVQFRTTRSAAAARNCLHGLRLKAPSGSIVLRILYKERLRSHAMRDWISSHPRIVLPIVAVLLGGLSYLVFDPIRGFFVRAHVCGMFDFNEYRLVKWLKVETLDRLGFSTRSQSASPGTGIEKERQEAAAQLSTWLRDTPDTFIVITGPRGSGKHAVLDQALANQRNVLEINCEDIVRSAKNDNQLVSEIARQTGYWPVFGFLASLNSMLDLAAVGLIGTKAGFATSVDQQIKQIFEVTASSLKKLSDEAKQERTEALRKIEASKQTKTEKEKQVETAIMQGEVRDSRLQAVSGLESISEAGVSPGQDSEKEIVAEGPGAANELRKISDDILGASPDASADLDKIPIVVIRGFYNKGGRKQDMLWTALADWAALLVENQIAHVVLTSDSVSVTKPLQKAMPSKPMSSMINLTDASSDNALQYISAKLAELNKGDLLNKSTEAAVMQLGGRLTDLEILIQKVRGGIDLDEAVDDIVSRSAAEIRKNAFGDDNEEASNLPWTRSHAWAICKQLSANDELKYSDTLHNTFKDNDKALHALEQSEIISIVHRDGRPSAIKPGKPVYRSAFQRLTSDPIFFALNELASAEKAIATAEADIAAAEKDLVSLGQLFSQDKGRWIFGNSSAVPVEIASRVDGLLAKMRAAEDAITASNEKIEKQVAVLRSTR</sequence>
<evidence type="ECO:0000259" key="15">
    <source>
        <dbReference type="Pfam" id="PF10443"/>
    </source>
</evidence>
<reference evidence="16 17" key="2">
    <citation type="journal article" date="2012" name="Open Biol.">
        <title>Characteristics of nucleosomes and linker DNA regions on the genome of the basidiomycete Mixia osmundae revealed by mono- and dinucleosome mapping.</title>
        <authorList>
            <person name="Nishida H."/>
            <person name="Kondo S."/>
            <person name="Matsumoto T."/>
            <person name="Suzuki Y."/>
            <person name="Yoshikawa H."/>
            <person name="Taylor T.D."/>
            <person name="Sugiyama J."/>
        </authorList>
    </citation>
    <scope>NUCLEOTIDE SEQUENCE [LARGE SCALE GENOMIC DNA]</scope>
    <source>
        <strain evidence="17">CBS 9802 / IAM 14324 / JCM 22182 / KY 12970</strain>
    </source>
</reference>
<evidence type="ECO:0000256" key="13">
    <source>
        <dbReference type="SAM" id="MobiDB-lite"/>
    </source>
</evidence>
<comment type="caution">
    <text evidence="16">The sequence shown here is derived from an EMBL/GenBank/DDBJ whole genome shotgun (WGS) entry which is preliminary data.</text>
</comment>
<evidence type="ECO:0000256" key="9">
    <source>
        <dbReference type="ARBA" id="ARBA00023136"/>
    </source>
</evidence>
<evidence type="ECO:0000256" key="8">
    <source>
        <dbReference type="ARBA" id="ARBA00023128"/>
    </source>
</evidence>
<dbReference type="CDD" id="cd12433">
    <property type="entry name" value="RRM_Yme2p_like"/>
    <property type="match status" value="1"/>
</dbReference>
<dbReference type="RefSeq" id="XP_014570263.1">
    <property type="nucleotide sequence ID" value="XM_014714777.1"/>
</dbReference>
<dbReference type="SUPFAM" id="SSF54928">
    <property type="entry name" value="RNA-binding domain, RBD"/>
    <property type="match status" value="1"/>
</dbReference>
<dbReference type="FunCoup" id="G7DTR8">
    <property type="interactions" value="8"/>
</dbReference>
<evidence type="ECO:0000256" key="1">
    <source>
        <dbReference type="ARBA" id="ARBA00004434"/>
    </source>
</evidence>
<evidence type="ECO:0000259" key="14">
    <source>
        <dbReference type="Pfam" id="PF00076"/>
    </source>
</evidence>
<dbReference type="STRING" id="764103.G7DTR8"/>
<dbReference type="Gene3D" id="3.30.70.330">
    <property type="match status" value="1"/>
</dbReference>
<evidence type="ECO:0000256" key="4">
    <source>
        <dbReference type="ARBA" id="ARBA00022692"/>
    </source>
</evidence>
<dbReference type="Pfam" id="PF10443">
    <property type="entry name" value="RNA12"/>
    <property type="match status" value="1"/>
</dbReference>
<evidence type="ECO:0000256" key="2">
    <source>
        <dbReference type="ARBA" id="ARBA00010320"/>
    </source>
</evidence>
<keyword evidence="17" id="KW-1185">Reference proteome</keyword>
<dbReference type="InterPro" id="IPR039627">
    <property type="entry name" value="Yme2_C"/>
</dbReference>
<dbReference type="InterPro" id="IPR034260">
    <property type="entry name" value="Yme2_RRM"/>
</dbReference>
<comment type="function">
    <text evidence="10 11">Plays a role in maintaining the mitochondrial genome and in controlling the mtDNA escape. Involved in the regulation of mtDNA nucleotide structure and number. May have a dispensable role in early maturation of pre-rRNA.</text>
</comment>
<evidence type="ECO:0000313" key="16">
    <source>
        <dbReference type="EMBL" id="GAA93978.1"/>
    </source>
</evidence>
<dbReference type="GO" id="GO:0005743">
    <property type="term" value="C:mitochondrial inner membrane"/>
    <property type="evidence" value="ECO:0007669"/>
    <property type="project" value="UniProtKB-SubCell"/>
</dbReference>
<protein>
    <recommendedName>
        <fullName evidence="3 11">Mitochondrial escape protein 2</fullName>
    </recommendedName>
</protein>
<name>G7DTR8_MIXOS</name>
<keyword evidence="5 11" id="KW-0999">Mitochondrion inner membrane</keyword>
<dbReference type="Gene3D" id="3.40.50.300">
    <property type="entry name" value="P-loop containing nucleotide triphosphate hydrolases"/>
    <property type="match status" value="1"/>
</dbReference>
<dbReference type="eggNOG" id="ENOG502QS0P">
    <property type="taxonomic scope" value="Eukaryota"/>
</dbReference>
<dbReference type="InterPro" id="IPR018850">
    <property type="entry name" value="Mt_escape_2_C"/>
</dbReference>
<proteinExistence type="inferred from homology"/>
<dbReference type="Pfam" id="PF00076">
    <property type="entry name" value="RRM_1"/>
    <property type="match status" value="1"/>
</dbReference>
<dbReference type="OrthoDB" id="10267654at2759"/>
<dbReference type="Proteomes" id="UP000009131">
    <property type="component" value="Unassembled WGS sequence"/>
</dbReference>
<evidence type="ECO:0000256" key="10">
    <source>
        <dbReference type="ARBA" id="ARBA00025276"/>
    </source>
</evidence>
<accession>G7DTR8</accession>
<feature type="region of interest" description="Disordered" evidence="13">
    <location>
        <begin position="177"/>
        <end position="198"/>
    </location>
</feature>
<feature type="region of interest" description="Disordered" evidence="13">
    <location>
        <begin position="17"/>
        <end position="40"/>
    </location>
</feature>
<comment type="similarity">
    <text evidence="2 11">Belongs to the YME2 family.</text>
</comment>
<dbReference type="InParanoid" id="G7DTR8"/>
<feature type="coiled-coil region" evidence="12">
    <location>
        <begin position="533"/>
        <end position="560"/>
    </location>
</feature>
<keyword evidence="8 11" id="KW-0496">Mitochondrion</keyword>
<keyword evidence="6" id="KW-0809">Transit peptide</keyword>
<dbReference type="HOGENOM" id="CLU_007861_1_0_1"/>
<dbReference type="EMBL" id="BABT02000026">
    <property type="protein sequence ID" value="GAA93978.1"/>
    <property type="molecule type" value="Genomic_DNA"/>
</dbReference>
<dbReference type="InterPro" id="IPR012677">
    <property type="entry name" value="Nucleotide-bd_a/b_plait_sf"/>
</dbReference>
<evidence type="ECO:0000313" key="17">
    <source>
        <dbReference type="Proteomes" id="UP000009131"/>
    </source>
</evidence>